<evidence type="ECO:0000259" key="8">
    <source>
        <dbReference type="Pfam" id="PF05420"/>
    </source>
</evidence>
<dbReference type="Proteomes" id="UP000439591">
    <property type="component" value="Unassembled WGS sequence"/>
</dbReference>
<dbReference type="SMART" id="SM00028">
    <property type="entry name" value="TPR"/>
    <property type="match status" value="6"/>
</dbReference>
<keyword evidence="4" id="KW-0677">Repeat</keyword>
<sequence>MKLSVSQCFDIKRIYMLLVIAVGLPVSLEAQDASYIRLLEQARFWMQSGRADLAEDSLKRVLASDDDNSEALYQMALLELNRGDTAAAHNWAEKLQRTAPDSEQWRGLSDRLRRTSLDASVLAKARTFAARGESGKAANVYRELFAGDPPPDDLALEYYQTLAGTDSGWEEAIKGLKSLTVEKPQDYNVAVAYAEALTYRSASRPEGADRLALLWSEKKDDRVRKAWRQSLLWLPSTAKYIEGLNTYLKAFPADQEVIAHLNTSKQDTGQAQAKAYTDLRRGRLNEAKEGFNTAIKAHPDDANAIAGMGLVQLRNGQFSAADTSLSKAMTMAPKTAGKWRDARDSARFYARLEQTRNLLNSGELEKAYASVLPLTEYQGVPGQDARLLQAEILMAQGRSAEAEGVYRRYLLIVPDSVPARSGLVRSLIARREYGEAEIEFAKLPEADRKRLSYLQAERVNQLRERAVGLIARGEPAAGEIILREALLIAPDDPWLRLELARLYDDQDQPVRARTLLRPLVQQGSHEGLTVAAMLAEKQQRWAEVEHLIGQVPENQRSESQLALLVRASMGRRLQSLQTILKTGDPISVEMALDDLYRNPPASALELGQVALVLVEEGERSLALALVRRDLSAGFSATPTDYLNHLSVLVKTENDREAQRLLGFLNREAQDDQKTLDTLSSANTTLLLAQVAKLQSAKKHADAYDLLMTGLESNPEDEQLLLALAGLYQQGDYYDYAGQVYEYVYERSTGSRNVALLGMTETALIANNLDQAEAFLQQAAPLESPQWLILAARIAEAQGDKRQALSFVEQARMAAVGESIHLGEYQIADNPFRNGLSGLKKQDGDNRWQRLVKKSNTADFADVGAWLPGHSVAAGRWRPERESRKYVNRDFDSQPTSQGVMSSPYDDKMPLQWSERYWQDQGREHLLAATSIASTQSNTAVTDSQYREIEGIDTYRHKLKKDLSPRIRSDIGMRFRQGEDGLSQLAEVSGELGFSGVPLGNGRFELVVSPVYLNAGTLSEDSASQIYRSAVSSSVASNLAEKLNGVGSIIDEVDISAQELALANAALEAAQDSGTAQEITALEARVQTAERNFGLAVNRNPLYEVGIDLDTLTTDQRQFVDDYLLQEFGGNDFSLLADDVASYQVRSSAVSDLVSQLITRVGSYNRAVPLNSNEEAGLGVAINYKRNAFTADIGSTPLGFEITNIVGGIFYGPKITSNTQLRLQAQRRAVEDSLLSYAGVEDPVTGDRWGAVTRSGVNAGLAFDNQDVGIYGDIGFYYYGGENVQGNQMLQANFGAYLRPVNEEQSTLQAGVNMGYSSFDQNLSKFTYGHGGYFSPQSYVSLAFPIHYSEKYKKLSWNASASLGFQSYSVDGAAYFPTLNYQQRWLDVLADSGAVTESRYSSESESGFGMNLGAGMRYELSPAFSVGSRISYDTFGDYSETSAVINFLYNTDP</sequence>
<evidence type="ECO:0000256" key="4">
    <source>
        <dbReference type="ARBA" id="ARBA00022737"/>
    </source>
</evidence>
<dbReference type="SUPFAM" id="SSF56925">
    <property type="entry name" value="OMPA-like"/>
    <property type="match status" value="1"/>
</dbReference>
<keyword evidence="3" id="KW-0732">Signal</keyword>
<dbReference type="GO" id="GO:0030244">
    <property type="term" value="P:cellulose biosynthetic process"/>
    <property type="evidence" value="ECO:0007669"/>
    <property type="project" value="UniProtKB-KW"/>
</dbReference>
<protein>
    <submittedName>
        <fullName evidence="10">Cellulose synthase operon protein C</fullName>
    </submittedName>
</protein>
<dbReference type="InterPro" id="IPR008410">
    <property type="entry name" value="BCSC_C"/>
</dbReference>
<evidence type="ECO:0000256" key="1">
    <source>
        <dbReference type="ARBA" id="ARBA00003476"/>
    </source>
</evidence>
<keyword evidence="11" id="KW-1185">Reference proteome</keyword>
<evidence type="ECO:0000313" key="11">
    <source>
        <dbReference type="Proteomes" id="UP000435877"/>
    </source>
</evidence>
<evidence type="ECO:0000256" key="5">
    <source>
        <dbReference type="ARBA" id="ARBA00022803"/>
    </source>
</evidence>
<dbReference type="PANTHER" id="PTHR12558:SF13">
    <property type="entry name" value="CELL DIVISION CYCLE PROTEIN 27 HOMOLOG"/>
    <property type="match status" value="1"/>
</dbReference>
<dbReference type="UniPathway" id="UPA00694"/>
<dbReference type="Gene3D" id="1.25.40.10">
    <property type="entry name" value="Tetratricopeptide repeat domain"/>
    <property type="match status" value="4"/>
</dbReference>
<keyword evidence="6" id="KW-0135">Cellulose biosynthesis</keyword>
<name>A0A5S9P3A7_9GAMM</name>
<keyword evidence="5 7" id="KW-0802">TPR repeat</keyword>
<dbReference type="PANTHER" id="PTHR12558">
    <property type="entry name" value="CELL DIVISION CYCLE 16,23,27"/>
    <property type="match status" value="1"/>
</dbReference>
<dbReference type="RefSeq" id="WP_159268575.1">
    <property type="nucleotide sequence ID" value="NZ_CACSIK010000001.1"/>
</dbReference>
<evidence type="ECO:0000313" key="10">
    <source>
        <dbReference type="EMBL" id="CAA0097667.1"/>
    </source>
</evidence>
<dbReference type="Proteomes" id="UP000435877">
    <property type="component" value="Unassembled WGS sequence"/>
</dbReference>
<accession>A0A5S9P3A7</accession>
<comment type="pathway">
    <text evidence="2">Glycan metabolism; bacterial cellulose biosynthesis.</text>
</comment>
<dbReference type="PRINTS" id="PR01441">
    <property type="entry name" value="CELLSNTHASEC"/>
</dbReference>
<dbReference type="Pfam" id="PF14559">
    <property type="entry name" value="TPR_19"/>
    <property type="match status" value="3"/>
</dbReference>
<comment type="function">
    <text evidence="1">Required for maximal bacterial cellulose synthesis.</text>
</comment>
<gene>
    <name evidence="10" type="primary">acsC</name>
    <name evidence="9" type="ORF">IHBHHGIJ_01979</name>
    <name evidence="10" type="ORF">KFEGEMFD_01581</name>
</gene>
<dbReference type="EMBL" id="CACSIK010000001">
    <property type="protein sequence ID" value="CAA0090260.1"/>
    <property type="molecule type" value="Genomic_DNA"/>
</dbReference>
<dbReference type="Pfam" id="PF05420">
    <property type="entry name" value="BCSC_C"/>
    <property type="match status" value="1"/>
</dbReference>
<organism evidence="10 12">
    <name type="scientific">Zhongshania aliphaticivorans</name>
    <dbReference type="NCBI Taxonomy" id="1470434"/>
    <lineage>
        <taxon>Bacteria</taxon>
        <taxon>Pseudomonadati</taxon>
        <taxon>Pseudomonadota</taxon>
        <taxon>Gammaproteobacteria</taxon>
        <taxon>Cellvibrionales</taxon>
        <taxon>Spongiibacteraceae</taxon>
        <taxon>Zhongshania</taxon>
    </lineage>
</organism>
<evidence type="ECO:0000313" key="9">
    <source>
        <dbReference type="EMBL" id="CAA0090260.1"/>
    </source>
</evidence>
<evidence type="ECO:0000256" key="2">
    <source>
        <dbReference type="ARBA" id="ARBA00005186"/>
    </source>
</evidence>
<dbReference type="InterPro" id="IPR003921">
    <property type="entry name" value="Cell_synth_C"/>
</dbReference>
<dbReference type="GO" id="GO:0006011">
    <property type="term" value="P:UDP-alpha-D-glucose metabolic process"/>
    <property type="evidence" value="ECO:0007669"/>
    <property type="project" value="InterPro"/>
</dbReference>
<dbReference type="PROSITE" id="PS50005">
    <property type="entry name" value="TPR"/>
    <property type="match status" value="1"/>
</dbReference>
<dbReference type="GO" id="GO:0019867">
    <property type="term" value="C:outer membrane"/>
    <property type="evidence" value="ECO:0007669"/>
    <property type="project" value="InterPro"/>
</dbReference>
<evidence type="ECO:0000256" key="3">
    <source>
        <dbReference type="ARBA" id="ARBA00022729"/>
    </source>
</evidence>
<dbReference type="EMBL" id="CACSIM010000002">
    <property type="protein sequence ID" value="CAA0097667.1"/>
    <property type="molecule type" value="Genomic_DNA"/>
</dbReference>
<dbReference type="InterPro" id="IPR011250">
    <property type="entry name" value="OMP/PagP_B-barrel"/>
</dbReference>
<proteinExistence type="predicted"/>
<dbReference type="OrthoDB" id="174989at2"/>
<dbReference type="InterPro" id="IPR011990">
    <property type="entry name" value="TPR-like_helical_dom_sf"/>
</dbReference>
<feature type="repeat" description="TPR" evidence="7">
    <location>
        <begin position="302"/>
        <end position="335"/>
    </location>
</feature>
<dbReference type="SUPFAM" id="SSF48452">
    <property type="entry name" value="TPR-like"/>
    <property type="match status" value="3"/>
</dbReference>
<feature type="domain" description="Cellulose synthase operon C C-terminal" evidence="8">
    <location>
        <begin position="1169"/>
        <end position="1448"/>
    </location>
</feature>
<evidence type="ECO:0000256" key="6">
    <source>
        <dbReference type="ARBA" id="ARBA00022916"/>
    </source>
</evidence>
<dbReference type="InterPro" id="IPR019734">
    <property type="entry name" value="TPR_rpt"/>
</dbReference>
<evidence type="ECO:0000256" key="7">
    <source>
        <dbReference type="PROSITE-ProRule" id="PRU00339"/>
    </source>
</evidence>
<evidence type="ECO:0000313" key="12">
    <source>
        <dbReference type="Proteomes" id="UP000439591"/>
    </source>
</evidence>
<reference evidence="11 12" key="1">
    <citation type="submission" date="2019-11" db="EMBL/GenBank/DDBJ databases">
        <authorList>
            <person name="Holert J."/>
        </authorList>
    </citation>
    <scope>NUCLEOTIDE SEQUENCE [LARGE SCALE GENOMIC DNA]</scope>
    <source>
        <strain evidence="10">BC3_2A</strain>
        <strain evidence="9">SB11_1A</strain>
    </source>
</reference>